<dbReference type="NCBIfam" id="NF040570">
    <property type="entry name" value="guided_TnpB"/>
    <property type="match status" value="1"/>
</dbReference>
<name>S0NVH8_9ENTE</name>
<comment type="caution">
    <text evidence="2">The sequence shown here is derived from an EMBL/GenBank/DDBJ whole genome shotgun (WGS) entry which is preliminary data.</text>
</comment>
<accession>S0NVH8</accession>
<reference evidence="2 3" key="1">
    <citation type="submission" date="2013-03" db="EMBL/GenBank/DDBJ databases">
        <title>The Genome Sequence of Enterococcus saccharolyticus ATCC_43076 (Illumina only assembly).</title>
        <authorList>
            <consortium name="The Broad Institute Genomics Platform"/>
            <consortium name="The Broad Institute Genome Sequencing Center for Infectious Disease"/>
            <person name="Earl A."/>
            <person name="Russ C."/>
            <person name="Gilmore M."/>
            <person name="Surin D."/>
            <person name="Walker B."/>
            <person name="Young S."/>
            <person name="Zeng Q."/>
            <person name="Gargeya S."/>
            <person name="Fitzgerald M."/>
            <person name="Haas B."/>
            <person name="Abouelleil A."/>
            <person name="Allen A.W."/>
            <person name="Alvarado L."/>
            <person name="Arachchi H.M."/>
            <person name="Berlin A.M."/>
            <person name="Chapman S.B."/>
            <person name="Gainer-Dewar J."/>
            <person name="Goldberg J."/>
            <person name="Griggs A."/>
            <person name="Gujja S."/>
            <person name="Hansen M."/>
            <person name="Howarth C."/>
            <person name="Imamovic A."/>
            <person name="Ireland A."/>
            <person name="Larimer J."/>
            <person name="McCowan C."/>
            <person name="Murphy C."/>
            <person name="Pearson M."/>
            <person name="Poon T.W."/>
            <person name="Priest M."/>
            <person name="Roberts A."/>
            <person name="Saif S."/>
            <person name="Shea T."/>
            <person name="Sisk P."/>
            <person name="Sykes S."/>
            <person name="Wortman J."/>
            <person name="Nusbaum C."/>
            <person name="Birren B."/>
        </authorList>
    </citation>
    <scope>NUCLEOTIDE SEQUENCE [LARGE SCALE GENOMIC DNA]</scope>
    <source>
        <strain evidence="2 3">ATCC 43076</strain>
    </source>
</reference>
<proteinExistence type="predicted"/>
<dbReference type="STRING" id="41997.RV16_GL002454"/>
<dbReference type="InterPro" id="IPR021027">
    <property type="entry name" value="Transposase_put_HTH"/>
</dbReference>
<dbReference type="eggNOG" id="COG0675">
    <property type="taxonomic scope" value="Bacteria"/>
</dbReference>
<evidence type="ECO:0000259" key="1">
    <source>
        <dbReference type="Pfam" id="PF12323"/>
    </source>
</evidence>
<evidence type="ECO:0000313" key="3">
    <source>
        <dbReference type="Proteomes" id="UP000014136"/>
    </source>
</evidence>
<dbReference type="OrthoDB" id="56768at2"/>
<organism evidence="2 3">
    <name type="scientific">Enterococcus saccharolyticus subsp. saccharolyticus ATCC 43076</name>
    <dbReference type="NCBI Taxonomy" id="1139996"/>
    <lineage>
        <taxon>Bacteria</taxon>
        <taxon>Bacillati</taxon>
        <taxon>Bacillota</taxon>
        <taxon>Bacilli</taxon>
        <taxon>Lactobacillales</taxon>
        <taxon>Enterococcaceae</taxon>
        <taxon>Enterococcus</taxon>
    </lineage>
</organism>
<dbReference type="HOGENOM" id="CLU_032903_0_0_9"/>
<feature type="domain" description="Transposase putative helix-turn-helix" evidence="1">
    <location>
        <begin position="13"/>
        <end position="51"/>
    </location>
</feature>
<sequence length="341" mass="40219">MIEEEIGVRGGEMSVLKGYKFRIYPDEKQKKFFIETFGCVRFTYNHLLMARHTGTARNTTLTPASLKKEYPFLKKTDSLALANAQRNLERAFRNYFSGRAGYPKLKTKKSTWQSYTTNNQQHTVYLEGEYLKVPKLKSLVPIHLHREVRGTIKSVTISAKRNREFYASILCVEEVEELPKTNDLVGISYCPENLIQISAKKELPQIDQSHLVKQLGKEQKKLQLRAKVAKKRKVRLIHAKNYQKQKERVLKLRATKLDQKRNFIDQLTINLVRDFDYLFIESKPKFKNETGEFSEADWQQFIQRIQYKGRWYGKEIRYIEVKELKNEKCKEIERLGRAQLT</sequence>
<dbReference type="Pfam" id="PF12323">
    <property type="entry name" value="HTH_OrfB_IS605"/>
    <property type="match status" value="1"/>
</dbReference>
<dbReference type="PATRIC" id="fig|1139996.3.peg.382"/>
<evidence type="ECO:0000313" key="2">
    <source>
        <dbReference type="EMBL" id="EOT30685.1"/>
    </source>
</evidence>
<dbReference type="AlphaFoldDB" id="S0NVH8"/>
<gene>
    <name evidence="2" type="ORF">OMQ_00389</name>
</gene>
<keyword evidence="3" id="KW-1185">Reference proteome</keyword>
<dbReference type="Proteomes" id="UP000014136">
    <property type="component" value="Unassembled WGS sequence"/>
</dbReference>
<protein>
    <recommendedName>
        <fullName evidence="1">Transposase putative helix-turn-helix domain-containing protein</fullName>
    </recommendedName>
</protein>
<dbReference type="EMBL" id="AHYT01000001">
    <property type="protein sequence ID" value="EOT30685.1"/>
    <property type="molecule type" value="Genomic_DNA"/>
</dbReference>